<accession>A0A9D4U5J6</accession>
<feature type="compositionally biased region" description="Acidic residues" evidence="1">
    <location>
        <begin position="109"/>
        <end position="119"/>
    </location>
</feature>
<evidence type="ECO:0000313" key="3">
    <source>
        <dbReference type="Proteomes" id="UP000886520"/>
    </source>
</evidence>
<proteinExistence type="predicted"/>
<dbReference type="Proteomes" id="UP000886520">
    <property type="component" value="Chromosome 23"/>
</dbReference>
<gene>
    <name evidence="2" type="ORF">GOP47_0023374</name>
</gene>
<keyword evidence="3" id="KW-1185">Reference proteome</keyword>
<comment type="caution">
    <text evidence="2">The sequence shown here is derived from an EMBL/GenBank/DDBJ whole genome shotgun (WGS) entry which is preliminary data.</text>
</comment>
<feature type="region of interest" description="Disordered" evidence="1">
    <location>
        <begin position="62"/>
        <end position="85"/>
    </location>
</feature>
<dbReference type="AlphaFoldDB" id="A0A9D4U5J6"/>
<reference evidence="2" key="1">
    <citation type="submission" date="2021-01" db="EMBL/GenBank/DDBJ databases">
        <title>Adiantum capillus-veneris genome.</title>
        <authorList>
            <person name="Fang Y."/>
            <person name="Liao Q."/>
        </authorList>
    </citation>
    <scope>NUCLEOTIDE SEQUENCE</scope>
    <source>
        <strain evidence="2">H3</strain>
        <tissue evidence="2">Leaf</tissue>
    </source>
</reference>
<feature type="region of interest" description="Disordered" evidence="1">
    <location>
        <begin position="97"/>
        <end position="119"/>
    </location>
</feature>
<organism evidence="2 3">
    <name type="scientific">Adiantum capillus-veneris</name>
    <name type="common">Maidenhair fern</name>
    <dbReference type="NCBI Taxonomy" id="13818"/>
    <lineage>
        <taxon>Eukaryota</taxon>
        <taxon>Viridiplantae</taxon>
        <taxon>Streptophyta</taxon>
        <taxon>Embryophyta</taxon>
        <taxon>Tracheophyta</taxon>
        <taxon>Polypodiopsida</taxon>
        <taxon>Polypodiidae</taxon>
        <taxon>Polypodiales</taxon>
        <taxon>Pteridineae</taxon>
        <taxon>Pteridaceae</taxon>
        <taxon>Vittarioideae</taxon>
        <taxon>Adiantum</taxon>
    </lineage>
</organism>
<evidence type="ECO:0000256" key="1">
    <source>
        <dbReference type="SAM" id="MobiDB-lite"/>
    </source>
</evidence>
<dbReference type="EMBL" id="JABFUD020000023">
    <property type="protein sequence ID" value="KAI5060869.1"/>
    <property type="molecule type" value="Genomic_DNA"/>
</dbReference>
<evidence type="ECO:0000313" key="2">
    <source>
        <dbReference type="EMBL" id="KAI5060869.1"/>
    </source>
</evidence>
<sequence>MASHVGEDLLLLQHVKRSSFQMLASLQAYKACHSSMIPNPSEGLTHIEDGFGTSLVRARPFIEKGNHKKRKNAPKKSDSQVDLESFPLLPRRKRVTLQGIADRQAKDDLCEDQEEEDNP</sequence>
<protein>
    <submittedName>
        <fullName evidence="2">Uncharacterized protein</fullName>
    </submittedName>
</protein>
<name>A0A9D4U5J6_ADICA</name>